<comment type="similarity">
    <text evidence="2 9">Belongs to the germin family.</text>
</comment>
<evidence type="ECO:0000256" key="4">
    <source>
        <dbReference type="ARBA" id="ARBA00022525"/>
    </source>
</evidence>
<keyword evidence="4 9" id="KW-0964">Secreted</keyword>
<keyword evidence="6" id="KW-1015">Disulfide bond</keyword>
<dbReference type="EMBL" id="JASCZI010211494">
    <property type="protein sequence ID" value="MED6193140.1"/>
    <property type="molecule type" value="Genomic_DNA"/>
</dbReference>
<evidence type="ECO:0000256" key="1">
    <source>
        <dbReference type="ARBA" id="ARBA00004271"/>
    </source>
</evidence>
<dbReference type="SMART" id="SM00835">
    <property type="entry name" value="Cupin_1"/>
    <property type="match status" value="1"/>
</dbReference>
<evidence type="ECO:0000313" key="11">
    <source>
        <dbReference type="EMBL" id="MED6193140.1"/>
    </source>
</evidence>
<feature type="domain" description="Cupin type-1" evidence="10">
    <location>
        <begin position="55"/>
        <end position="201"/>
    </location>
</feature>
<dbReference type="InterPro" id="IPR006045">
    <property type="entry name" value="Cupin_1"/>
</dbReference>
<comment type="caution">
    <text evidence="11">The sequence shown here is derived from an EMBL/GenBank/DDBJ whole genome shotgun (WGS) entry which is preliminary data.</text>
</comment>
<evidence type="ECO:0000256" key="3">
    <source>
        <dbReference type="ARBA" id="ARBA00022523"/>
    </source>
</evidence>
<reference evidence="11 12" key="1">
    <citation type="journal article" date="2023" name="Plants (Basel)">
        <title>Bridging the Gap: Combining Genomics and Transcriptomics Approaches to Understand Stylosanthes scabra, an Orphan Legume from the Brazilian Caatinga.</title>
        <authorList>
            <person name="Ferreira-Neto J.R.C."/>
            <person name="da Silva M.D."/>
            <person name="Binneck E."/>
            <person name="de Melo N.F."/>
            <person name="da Silva R.H."/>
            <person name="de Melo A.L.T.M."/>
            <person name="Pandolfi V."/>
            <person name="Bustamante F.O."/>
            <person name="Brasileiro-Vidal A.C."/>
            <person name="Benko-Iseppon A.M."/>
        </authorList>
    </citation>
    <scope>NUCLEOTIDE SEQUENCE [LARGE SCALE GENOMIC DNA]</scope>
    <source>
        <tissue evidence="11">Leaves</tissue>
    </source>
</reference>
<dbReference type="SUPFAM" id="SSF51182">
    <property type="entry name" value="RmlC-like cupins"/>
    <property type="match status" value="1"/>
</dbReference>
<dbReference type="InterPro" id="IPR019780">
    <property type="entry name" value="Germin_Mn-BS"/>
</dbReference>
<accession>A0ABU6X4U1</accession>
<feature type="signal peptide" evidence="9">
    <location>
        <begin position="1"/>
        <end position="20"/>
    </location>
</feature>
<organism evidence="11 12">
    <name type="scientific">Stylosanthes scabra</name>
    <dbReference type="NCBI Taxonomy" id="79078"/>
    <lineage>
        <taxon>Eukaryota</taxon>
        <taxon>Viridiplantae</taxon>
        <taxon>Streptophyta</taxon>
        <taxon>Embryophyta</taxon>
        <taxon>Tracheophyta</taxon>
        <taxon>Spermatophyta</taxon>
        <taxon>Magnoliopsida</taxon>
        <taxon>eudicotyledons</taxon>
        <taxon>Gunneridae</taxon>
        <taxon>Pentapetalae</taxon>
        <taxon>rosids</taxon>
        <taxon>fabids</taxon>
        <taxon>Fabales</taxon>
        <taxon>Fabaceae</taxon>
        <taxon>Papilionoideae</taxon>
        <taxon>50 kb inversion clade</taxon>
        <taxon>dalbergioids sensu lato</taxon>
        <taxon>Dalbergieae</taxon>
        <taxon>Pterocarpus clade</taxon>
        <taxon>Stylosanthes</taxon>
    </lineage>
</organism>
<proteinExistence type="inferred from homology"/>
<keyword evidence="9" id="KW-0732">Signal</keyword>
<keyword evidence="8 9" id="KW-0464">Manganese</keyword>
<sequence>MKMVLTIFLIIFSLFTFSKASVVDFCVADYTAPNGPAGYSCKSPAKVTVDDFVYSGLGAVGNTSNIIKAAVTPAFDAQFAGVNGLGISAARLDLAPGGVIPLHTHPGASELLVVVQGTICAGFVSSDNKVYIKTLKKGDVMVYPQGLLHFQLNGGGTQALAFVSFSSANPGLQILDFALFKSDFPTELITQTTFLDAAQVKKLKGVLGGSG</sequence>
<dbReference type="CDD" id="cd02241">
    <property type="entry name" value="cupin_OxOx"/>
    <property type="match status" value="1"/>
</dbReference>
<dbReference type="Gene3D" id="2.60.120.10">
    <property type="entry name" value="Jelly Rolls"/>
    <property type="match status" value="1"/>
</dbReference>
<dbReference type="PROSITE" id="PS00725">
    <property type="entry name" value="GERMIN"/>
    <property type="match status" value="1"/>
</dbReference>
<dbReference type="InterPro" id="IPR001929">
    <property type="entry name" value="Germin"/>
</dbReference>
<evidence type="ECO:0000259" key="10">
    <source>
        <dbReference type="SMART" id="SM00835"/>
    </source>
</evidence>
<evidence type="ECO:0000256" key="6">
    <source>
        <dbReference type="ARBA" id="ARBA00023157"/>
    </source>
</evidence>
<evidence type="ECO:0000256" key="5">
    <source>
        <dbReference type="ARBA" id="ARBA00022723"/>
    </source>
</evidence>
<keyword evidence="5 9" id="KW-0479">Metal-binding</keyword>
<evidence type="ECO:0000313" key="12">
    <source>
        <dbReference type="Proteomes" id="UP001341840"/>
    </source>
</evidence>
<keyword evidence="3 9" id="KW-0052">Apoplast</keyword>
<keyword evidence="7" id="KW-0325">Glycoprotein</keyword>
<feature type="chain" id="PRO_5045011937" description="Germin-like protein" evidence="9">
    <location>
        <begin position="21"/>
        <end position="211"/>
    </location>
</feature>
<dbReference type="InterPro" id="IPR014710">
    <property type="entry name" value="RmlC-like_jellyroll"/>
</dbReference>
<comment type="subcellular location">
    <subcellularLocation>
        <location evidence="1 9">Secreted</location>
        <location evidence="1 9">Extracellular space</location>
        <location evidence="1 9">Apoplast</location>
    </subcellularLocation>
</comment>
<gene>
    <name evidence="11" type="primary">ABP19A_2</name>
    <name evidence="11" type="ORF">PIB30_016234</name>
</gene>
<dbReference type="InterPro" id="IPR011051">
    <property type="entry name" value="RmlC_Cupin_sf"/>
</dbReference>
<evidence type="ECO:0000256" key="9">
    <source>
        <dbReference type="RuleBase" id="RU366015"/>
    </source>
</evidence>
<dbReference type="Proteomes" id="UP001341840">
    <property type="component" value="Unassembled WGS sequence"/>
</dbReference>
<name>A0ABU6X4U1_9FABA</name>
<dbReference type="PRINTS" id="PR00325">
    <property type="entry name" value="GERMIN"/>
</dbReference>
<dbReference type="Pfam" id="PF00190">
    <property type="entry name" value="Cupin_1"/>
    <property type="match status" value="1"/>
</dbReference>
<dbReference type="PANTHER" id="PTHR31238">
    <property type="entry name" value="GERMIN-LIKE PROTEIN SUBFAMILY 3 MEMBER 3"/>
    <property type="match status" value="1"/>
</dbReference>
<keyword evidence="12" id="KW-1185">Reference proteome</keyword>
<protein>
    <recommendedName>
        <fullName evidence="9">Germin-like protein</fullName>
    </recommendedName>
</protein>
<evidence type="ECO:0000256" key="8">
    <source>
        <dbReference type="ARBA" id="ARBA00023211"/>
    </source>
</evidence>
<evidence type="ECO:0000256" key="7">
    <source>
        <dbReference type="ARBA" id="ARBA00023180"/>
    </source>
</evidence>
<evidence type="ECO:0000256" key="2">
    <source>
        <dbReference type="ARBA" id="ARBA00007456"/>
    </source>
</evidence>